<organism evidence="1 2">
    <name type="scientific">Oceaniferula marina</name>
    <dbReference type="NCBI Taxonomy" id="2748318"/>
    <lineage>
        <taxon>Bacteria</taxon>
        <taxon>Pseudomonadati</taxon>
        <taxon>Verrucomicrobiota</taxon>
        <taxon>Verrucomicrobiia</taxon>
        <taxon>Verrucomicrobiales</taxon>
        <taxon>Verrucomicrobiaceae</taxon>
        <taxon>Oceaniferula</taxon>
    </lineage>
</organism>
<protein>
    <submittedName>
        <fullName evidence="1">Uncharacterized protein</fullName>
    </submittedName>
</protein>
<name>A0A851GGG3_9BACT</name>
<dbReference type="PROSITE" id="PS51257">
    <property type="entry name" value="PROKAR_LIPOPROTEIN"/>
    <property type="match status" value="1"/>
</dbReference>
<dbReference type="RefSeq" id="WP_178933415.1">
    <property type="nucleotide sequence ID" value="NZ_JACBAZ010000005.1"/>
</dbReference>
<evidence type="ECO:0000313" key="2">
    <source>
        <dbReference type="Proteomes" id="UP000557872"/>
    </source>
</evidence>
<dbReference type="AlphaFoldDB" id="A0A851GGG3"/>
<dbReference type="Proteomes" id="UP000557872">
    <property type="component" value="Unassembled WGS sequence"/>
</dbReference>
<evidence type="ECO:0000313" key="1">
    <source>
        <dbReference type="EMBL" id="NWK56613.1"/>
    </source>
</evidence>
<gene>
    <name evidence="1" type="ORF">HW115_13405</name>
</gene>
<keyword evidence="2" id="KW-1185">Reference proteome</keyword>
<comment type="caution">
    <text evidence="1">The sequence shown here is derived from an EMBL/GenBank/DDBJ whole genome shotgun (WGS) entry which is preliminary data.</text>
</comment>
<sequence>MKSLKWIGVLQAVCLVFVSCGKKEELDTPNGGSASTSGTAVGGFVEELQPVVSRLETNGVHFSVTQYDQDLVKIAEGLNQFLDVMRDSGEAVPAGLDIRDVVEDLGLSKVSAIGRSSRQTDDGWHNRMFLHTGGSRKGVLSLLGRDAKPWRAATLAPEDADLVLEFELNLSTLQQTVEPVAAAFGEEPERGVAELMAQKVGAGALSLADLLGKTNVHATLIMTLDGKKRWDPGIDVELPGVDLALCIDRGLWFWGQFGEMVEADLEVSEQNGLKYVRVPESMDTPLGEIRPLFIIDPDKDQVWFGMRESYVERCRTGTGALGGSADFKKAMAGIPDEGNALFYVSNEFCQEVMTAVKGLEQSAPEESEEQMALSLVSSLLGDSWLPSSCGYAWALSNTEDGVLISGNSPMPAKGGSLTSSVASVAAMAGFATPLVLKQQKKAKVVTGVHHMKQLHLLLFEHDMDHGQFPDKLEALVKEEYIEQAEFEALIGAPSDNKNRKLVYVSGLSTASRSDLILLHTPGPVDGKRTMLRIDGSVTTLPEAKFQELLQKQQ</sequence>
<reference evidence="1 2" key="1">
    <citation type="submission" date="2020-07" db="EMBL/GenBank/DDBJ databases">
        <title>Roseicoccus Jingziensis gen. nov., sp. nov., isolated from coastal seawater.</title>
        <authorList>
            <person name="Feng X."/>
        </authorList>
    </citation>
    <scope>NUCLEOTIDE SEQUENCE [LARGE SCALE GENOMIC DNA]</scope>
    <source>
        <strain evidence="1 2">N1E253</strain>
    </source>
</reference>
<accession>A0A851GGG3</accession>
<proteinExistence type="predicted"/>
<dbReference type="EMBL" id="JACBAZ010000005">
    <property type="protein sequence ID" value="NWK56613.1"/>
    <property type="molecule type" value="Genomic_DNA"/>
</dbReference>